<dbReference type="HOGENOM" id="CLU_2015596_0_0_1"/>
<dbReference type="Proteomes" id="UP000027265">
    <property type="component" value="Unassembled WGS sequence"/>
</dbReference>
<keyword evidence="3" id="KW-1185">Reference proteome</keyword>
<feature type="compositionally biased region" description="Polar residues" evidence="1">
    <location>
        <begin position="37"/>
        <end position="50"/>
    </location>
</feature>
<dbReference type="InParanoid" id="A0A067PR87"/>
<feature type="region of interest" description="Disordered" evidence="1">
    <location>
        <begin position="26"/>
        <end position="51"/>
    </location>
</feature>
<proteinExistence type="predicted"/>
<gene>
    <name evidence="2" type="ORF">JAAARDRAFT_49665</name>
</gene>
<protein>
    <submittedName>
        <fullName evidence="2">Uncharacterized protein</fullName>
    </submittedName>
</protein>
<name>A0A067PR87_9AGAM</name>
<reference evidence="3" key="1">
    <citation type="journal article" date="2014" name="Proc. Natl. Acad. Sci. U.S.A.">
        <title>Extensive sampling of basidiomycete genomes demonstrates inadequacy of the white-rot/brown-rot paradigm for wood decay fungi.</title>
        <authorList>
            <person name="Riley R."/>
            <person name="Salamov A.A."/>
            <person name="Brown D.W."/>
            <person name="Nagy L.G."/>
            <person name="Floudas D."/>
            <person name="Held B.W."/>
            <person name="Levasseur A."/>
            <person name="Lombard V."/>
            <person name="Morin E."/>
            <person name="Otillar R."/>
            <person name="Lindquist E.A."/>
            <person name="Sun H."/>
            <person name="LaButti K.M."/>
            <person name="Schmutz J."/>
            <person name="Jabbour D."/>
            <person name="Luo H."/>
            <person name="Baker S.E."/>
            <person name="Pisabarro A.G."/>
            <person name="Walton J.D."/>
            <person name="Blanchette R.A."/>
            <person name="Henrissat B."/>
            <person name="Martin F."/>
            <person name="Cullen D."/>
            <person name="Hibbett D.S."/>
            <person name="Grigoriev I.V."/>
        </authorList>
    </citation>
    <scope>NUCLEOTIDE SEQUENCE [LARGE SCALE GENOMIC DNA]</scope>
    <source>
        <strain evidence="3">MUCL 33604</strain>
    </source>
</reference>
<dbReference type="OrthoDB" id="3212410at2759"/>
<organism evidence="2 3">
    <name type="scientific">Jaapia argillacea MUCL 33604</name>
    <dbReference type="NCBI Taxonomy" id="933084"/>
    <lineage>
        <taxon>Eukaryota</taxon>
        <taxon>Fungi</taxon>
        <taxon>Dikarya</taxon>
        <taxon>Basidiomycota</taxon>
        <taxon>Agaricomycotina</taxon>
        <taxon>Agaricomycetes</taxon>
        <taxon>Agaricomycetidae</taxon>
        <taxon>Jaapiales</taxon>
        <taxon>Jaapiaceae</taxon>
        <taxon>Jaapia</taxon>
    </lineage>
</organism>
<dbReference type="AlphaFoldDB" id="A0A067PR87"/>
<sequence>MTICSKRRSIKEAQQENPIIDFSSSSRECKRTKEGKPSSTSQQEVPQVSKRQWEREATCALIAQANWSSFYNPLLVLKAWNDFKECVKVVKVAELKEYLKKYHLMILPTDKNLGTAVVTHNWY</sequence>
<evidence type="ECO:0000256" key="1">
    <source>
        <dbReference type="SAM" id="MobiDB-lite"/>
    </source>
</evidence>
<evidence type="ECO:0000313" key="2">
    <source>
        <dbReference type="EMBL" id="KDQ53822.1"/>
    </source>
</evidence>
<evidence type="ECO:0000313" key="3">
    <source>
        <dbReference type="Proteomes" id="UP000027265"/>
    </source>
</evidence>
<dbReference type="EMBL" id="KL197732">
    <property type="protein sequence ID" value="KDQ53822.1"/>
    <property type="molecule type" value="Genomic_DNA"/>
</dbReference>
<accession>A0A067PR87</accession>
<feature type="compositionally biased region" description="Basic and acidic residues" evidence="1">
    <location>
        <begin position="27"/>
        <end position="36"/>
    </location>
</feature>